<proteinExistence type="predicted"/>
<protein>
    <submittedName>
        <fullName evidence="2">Uncharacterized protein</fullName>
    </submittedName>
</protein>
<accession>A0AAV4QT94</accession>
<feature type="region of interest" description="Disordered" evidence="1">
    <location>
        <begin position="60"/>
        <end position="88"/>
    </location>
</feature>
<comment type="caution">
    <text evidence="2">The sequence shown here is derived from an EMBL/GenBank/DDBJ whole genome shotgun (WGS) entry which is preliminary data.</text>
</comment>
<reference evidence="2 3" key="1">
    <citation type="submission" date="2021-06" db="EMBL/GenBank/DDBJ databases">
        <title>Caerostris darwini draft genome.</title>
        <authorList>
            <person name="Kono N."/>
            <person name="Arakawa K."/>
        </authorList>
    </citation>
    <scope>NUCLEOTIDE SEQUENCE [LARGE SCALE GENOMIC DNA]</scope>
</reference>
<organism evidence="2 3">
    <name type="scientific">Caerostris darwini</name>
    <dbReference type="NCBI Taxonomy" id="1538125"/>
    <lineage>
        <taxon>Eukaryota</taxon>
        <taxon>Metazoa</taxon>
        <taxon>Ecdysozoa</taxon>
        <taxon>Arthropoda</taxon>
        <taxon>Chelicerata</taxon>
        <taxon>Arachnida</taxon>
        <taxon>Araneae</taxon>
        <taxon>Araneomorphae</taxon>
        <taxon>Entelegynae</taxon>
        <taxon>Araneoidea</taxon>
        <taxon>Araneidae</taxon>
        <taxon>Caerostris</taxon>
    </lineage>
</organism>
<gene>
    <name evidence="2" type="ORF">CDAR_584791</name>
</gene>
<evidence type="ECO:0000313" key="3">
    <source>
        <dbReference type="Proteomes" id="UP001054837"/>
    </source>
</evidence>
<dbReference type="EMBL" id="BPLQ01004915">
    <property type="protein sequence ID" value="GIY11499.1"/>
    <property type="molecule type" value="Genomic_DNA"/>
</dbReference>
<evidence type="ECO:0000313" key="2">
    <source>
        <dbReference type="EMBL" id="GIY11499.1"/>
    </source>
</evidence>
<dbReference type="Proteomes" id="UP001054837">
    <property type="component" value="Unassembled WGS sequence"/>
</dbReference>
<sequence>MLPIHKARIPDSPCRNPYDTIPSNLALFTHMNEARDNIGSHYHALNRQERRLAYLWMTPTRDPSKHETRTPSQQRARNTRRKLLLRSSGARRLDIQSKECHRCRIRLITKDSDYAGSRCGWPLP</sequence>
<name>A0AAV4QT94_9ARAC</name>
<dbReference type="AlphaFoldDB" id="A0AAV4QT94"/>
<evidence type="ECO:0000256" key="1">
    <source>
        <dbReference type="SAM" id="MobiDB-lite"/>
    </source>
</evidence>
<keyword evidence="3" id="KW-1185">Reference proteome</keyword>